<dbReference type="Pfam" id="PF14230">
    <property type="entry name" value="DUF4333"/>
    <property type="match status" value="1"/>
</dbReference>
<sequence>MRVSLSIPVALAAGSAHKLGTQGSNRAMMRFVQAASAAVLVSAIAVPLAGCSSKSTVKPDGAAQSVVDVVSKQTGFHPADVHCPDGVEAKVGVQFDCHFTGPEGKEYTADMKITKVNGEQVDFAVNTHPS</sequence>
<evidence type="ECO:0000259" key="1">
    <source>
        <dbReference type="Pfam" id="PF14230"/>
    </source>
</evidence>
<keyword evidence="3" id="KW-1185">Reference proteome</keyword>
<reference evidence="2" key="1">
    <citation type="submission" date="2018-01" db="EMBL/GenBank/DDBJ databases">
        <authorList>
            <consortium name="Urmite Genomes"/>
        </authorList>
    </citation>
    <scope>NUCLEOTIDE SEQUENCE [LARGE SCALE GENOMIC DNA]</scope>
    <source>
        <strain evidence="2">AFP003</strain>
    </source>
</reference>
<gene>
    <name evidence="2" type="ORF">MAAFP003_2943</name>
</gene>
<evidence type="ECO:0000313" key="2">
    <source>
        <dbReference type="EMBL" id="SOX54267.1"/>
    </source>
</evidence>
<proteinExistence type="predicted"/>
<accession>A0A2K4YBY3</accession>
<organism evidence="2 3">
    <name type="scientific">Mycobacterium ahvazicum</name>
    <dbReference type="NCBI Taxonomy" id="1964395"/>
    <lineage>
        <taxon>Bacteria</taxon>
        <taxon>Bacillati</taxon>
        <taxon>Actinomycetota</taxon>
        <taxon>Actinomycetes</taxon>
        <taxon>Mycobacteriales</taxon>
        <taxon>Mycobacteriaceae</taxon>
        <taxon>Mycobacterium</taxon>
        <taxon>Mycobacterium simiae complex</taxon>
    </lineage>
</organism>
<dbReference type="InterPro" id="IPR025637">
    <property type="entry name" value="DUF4333"/>
</dbReference>
<dbReference type="Proteomes" id="UP000236318">
    <property type="component" value="Unassembled WGS sequence"/>
</dbReference>
<comment type="caution">
    <text evidence="2">The sequence shown here is derived from an EMBL/GenBank/DDBJ whole genome shotgun (WGS) entry which is preliminary data.</text>
</comment>
<dbReference type="EMBL" id="FXEG02000003">
    <property type="protein sequence ID" value="SOX54267.1"/>
    <property type="molecule type" value="Genomic_DNA"/>
</dbReference>
<name>A0A2K4YBY3_9MYCO</name>
<evidence type="ECO:0000313" key="3">
    <source>
        <dbReference type="Proteomes" id="UP000236318"/>
    </source>
</evidence>
<dbReference type="AlphaFoldDB" id="A0A2K4YBY3"/>
<protein>
    <submittedName>
        <fullName evidence="2">DUF4333 domain-containing protein</fullName>
    </submittedName>
</protein>
<feature type="domain" description="DUF4333" evidence="1">
    <location>
        <begin position="40"/>
        <end position="118"/>
    </location>
</feature>